<organism evidence="1 2">
    <name type="scientific">Rhododendron simsii</name>
    <name type="common">Sims's rhododendron</name>
    <dbReference type="NCBI Taxonomy" id="118357"/>
    <lineage>
        <taxon>Eukaryota</taxon>
        <taxon>Viridiplantae</taxon>
        <taxon>Streptophyta</taxon>
        <taxon>Embryophyta</taxon>
        <taxon>Tracheophyta</taxon>
        <taxon>Spermatophyta</taxon>
        <taxon>Magnoliopsida</taxon>
        <taxon>eudicotyledons</taxon>
        <taxon>Gunneridae</taxon>
        <taxon>Pentapetalae</taxon>
        <taxon>asterids</taxon>
        <taxon>Ericales</taxon>
        <taxon>Ericaceae</taxon>
        <taxon>Ericoideae</taxon>
        <taxon>Rhodoreae</taxon>
        <taxon>Rhododendron</taxon>
    </lineage>
</organism>
<dbReference type="EMBL" id="WJXA01000421">
    <property type="protein sequence ID" value="KAF7112801.1"/>
    <property type="molecule type" value="Genomic_DNA"/>
</dbReference>
<evidence type="ECO:0000313" key="1">
    <source>
        <dbReference type="EMBL" id="KAF7112801.1"/>
    </source>
</evidence>
<sequence>MKNILVKGPVRTRLNYTQTKLKLIVRVNSKLRNLMKQPVCLPTLTFMSGVNQNSWILSPELTVILPKAFSSQSLHPSSRFLSRFNFIPGNVSFRLSRATSLGSSRQGLDYKDFGLSVLAT</sequence>
<protein>
    <submittedName>
        <fullName evidence="1">Uncharacterized protein</fullName>
    </submittedName>
</protein>
<keyword evidence="2" id="KW-1185">Reference proteome</keyword>
<dbReference type="Proteomes" id="UP000626092">
    <property type="component" value="Unassembled WGS sequence"/>
</dbReference>
<reference evidence="1" key="1">
    <citation type="submission" date="2019-11" db="EMBL/GenBank/DDBJ databases">
        <authorList>
            <person name="Liu Y."/>
            <person name="Hou J."/>
            <person name="Li T.-Q."/>
            <person name="Guan C.-H."/>
            <person name="Wu X."/>
            <person name="Wu H.-Z."/>
            <person name="Ling F."/>
            <person name="Zhang R."/>
            <person name="Shi X.-G."/>
            <person name="Ren J.-P."/>
            <person name="Chen E.-F."/>
            <person name="Sun J.-M."/>
        </authorList>
    </citation>
    <scope>NUCLEOTIDE SEQUENCE</scope>
    <source>
        <strain evidence="1">Adult_tree_wgs_1</strain>
        <tissue evidence="1">Leaves</tissue>
    </source>
</reference>
<name>A0A834FUB8_RHOSS</name>
<gene>
    <name evidence="1" type="ORF">RHSIM_RhsimUnG0191300</name>
</gene>
<proteinExistence type="predicted"/>
<dbReference type="OrthoDB" id="1739536at2759"/>
<evidence type="ECO:0000313" key="2">
    <source>
        <dbReference type="Proteomes" id="UP000626092"/>
    </source>
</evidence>
<dbReference type="AlphaFoldDB" id="A0A834FUB8"/>
<accession>A0A834FUB8</accession>
<comment type="caution">
    <text evidence="1">The sequence shown here is derived from an EMBL/GenBank/DDBJ whole genome shotgun (WGS) entry which is preliminary data.</text>
</comment>